<reference evidence="2" key="1">
    <citation type="journal article" date="2023" name="Plant J.">
        <title>The genome of the king protea, Protea cynaroides.</title>
        <authorList>
            <person name="Chang J."/>
            <person name="Duong T.A."/>
            <person name="Schoeman C."/>
            <person name="Ma X."/>
            <person name="Roodt D."/>
            <person name="Barker N."/>
            <person name="Li Z."/>
            <person name="Van de Peer Y."/>
            <person name="Mizrachi E."/>
        </authorList>
    </citation>
    <scope>NUCLEOTIDE SEQUENCE</scope>
    <source>
        <tissue evidence="2">Young leaves</tissue>
    </source>
</reference>
<dbReference type="Proteomes" id="UP001141806">
    <property type="component" value="Unassembled WGS sequence"/>
</dbReference>
<accession>A0A9Q0QNP4</accession>
<dbReference type="AlphaFoldDB" id="A0A9Q0QNP4"/>
<protein>
    <submittedName>
        <fullName evidence="2">Uncharacterized protein</fullName>
    </submittedName>
</protein>
<name>A0A9Q0QNP4_9MAGN</name>
<sequence length="121" mass="12517">MDHFGQYGAFELKVSFIGAFLEDDRGTTMVEVLRPGLGRLEGSTAGGGLGFYSTVVYTAEVASAPSREEGNGPDGTSKEDFKGVLSGEIGAEGRVPPPPRGGEAKEGKISDGAGEGRFSTE</sequence>
<dbReference type="EMBL" id="JAMYWD010000007">
    <property type="protein sequence ID" value="KAJ4966267.1"/>
    <property type="molecule type" value="Genomic_DNA"/>
</dbReference>
<proteinExistence type="predicted"/>
<evidence type="ECO:0000256" key="1">
    <source>
        <dbReference type="SAM" id="MobiDB-lite"/>
    </source>
</evidence>
<gene>
    <name evidence="2" type="ORF">NE237_018116</name>
</gene>
<comment type="caution">
    <text evidence="2">The sequence shown here is derived from an EMBL/GenBank/DDBJ whole genome shotgun (WGS) entry which is preliminary data.</text>
</comment>
<feature type="compositionally biased region" description="Basic and acidic residues" evidence="1">
    <location>
        <begin position="66"/>
        <end position="82"/>
    </location>
</feature>
<feature type="region of interest" description="Disordered" evidence="1">
    <location>
        <begin position="63"/>
        <end position="121"/>
    </location>
</feature>
<evidence type="ECO:0000313" key="3">
    <source>
        <dbReference type="Proteomes" id="UP001141806"/>
    </source>
</evidence>
<organism evidence="2 3">
    <name type="scientific">Protea cynaroides</name>
    <dbReference type="NCBI Taxonomy" id="273540"/>
    <lineage>
        <taxon>Eukaryota</taxon>
        <taxon>Viridiplantae</taxon>
        <taxon>Streptophyta</taxon>
        <taxon>Embryophyta</taxon>
        <taxon>Tracheophyta</taxon>
        <taxon>Spermatophyta</taxon>
        <taxon>Magnoliopsida</taxon>
        <taxon>Proteales</taxon>
        <taxon>Proteaceae</taxon>
        <taxon>Protea</taxon>
    </lineage>
</organism>
<keyword evidence="3" id="KW-1185">Reference proteome</keyword>
<evidence type="ECO:0000313" key="2">
    <source>
        <dbReference type="EMBL" id="KAJ4966267.1"/>
    </source>
</evidence>